<accession>A0A6I0F0D5</accession>
<feature type="domain" description="Thioredoxin" evidence="2">
    <location>
        <begin position="37"/>
        <end position="176"/>
    </location>
</feature>
<dbReference type="RefSeq" id="WP_151619801.1">
    <property type="nucleotide sequence ID" value="NZ_WBXO01000005.1"/>
</dbReference>
<gene>
    <name evidence="3" type="ORF">F9B85_07605</name>
</gene>
<dbReference type="OrthoDB" id="9809733at2"/>
<dbReference type="AlphaFoldDB" id="A0A6I0F0D5"/>
<evidence type="ECO:0000256" key="1">
    <source>
        <dbReference type="SAM" id="SignalP"/>
    </source>
</evidence>
<evidence type="ECO:0000259" key="2">
    <source>
        <dbReference type="PROSITE" id="PS51352"/>
    </source>
</evidence>
<keyword evidence="1" id="KW-0732">Signal</keyword>
<dbReference type="InterPro" id="IPR013766">
    <property type="entry name" value="Thioredoxin_domain"/>
</dbReference>
<dbReference type="InterPro" id="IPR036249">
    <property type="entry name" value="Thioredoxin-like_sf"/>
</dbReference>
<dbReference type="PROSITE" id="PS51257">
    <property type="entry name" value="PROKAR_LIPOPROTEIN"/>
    <property type="match status" value="1"/>
</dbReference>
<evidence type="ECO:0000313" key="4">
    <source>
        <dbReference type="Proteomes" id="UP000468766"/>
    </source>
</evidence>
<dbReference type="GO" id="GO:0016209">
    <property type="term" value="F:antioxidant activity"/>
    <property type="evidence" value="ECO:0007669"/>
    <property type="project" value="InterPro"/>
</dbReference>
<dbReference type="Gene3D" id="3.40.30.10">
    <property type="entry name" value="Glutaredoxin"/>
    <property type="match status" value="1"/>
</dbReference>
<name>A0A6I0F0D5_9FIRM</name>
<dbReference type="InterPro" id="IPR017937">
    <property type="entry name" value="Thioredoxin_CS"/>
</dbReference>
<dbReference type="Pfam" id="PF00578">
    <property type="entry name" value="AhpC-TSA"/>
    <property type="match status" value="1"/>
</dbReference>
<reference evidence="3 4" key="1">
    <citation type="submission" date="2019-10" db="EMBL/GenBank/DDBJ databases">
        <title>Whole-genome sequence of the extremophile Heliorestis acidaminivorans DSM 24790.</title>
        <authorList>
            <person name="Kyndt J.A."/>
            <person name="Meyer T.E."/>
        </authorList>
    </citation>
    <scope>NUCLEOTIDE SEQUENCE [LARGE SCALE GENOMIC DNA]</scope>
    <source>
        <strain evidence="3 4">DSM 24790</strain>
    </source>
</reference>
<dbReference type="PANTHER" id="PTHR42852:SF13">
    <property type="entry name" value="PROTEIN DIPZ"/>
    <property type="match status" value="1"/>
</dbReference>
<dbReference type="EMBL" id="WBXO01000005">
    <property type="protein sequence ID" value="KAB2952524.1"/>
    <property type="molecule type" value="Genomic_DNA"/>
</dbReference>
<dbReference type="CDD" id="cd02966">
    <property type="entry name" value="TlpA_like_family"/>
    <property type="match status" value="1"/>
</dbReference>
<dbReference type="Proteomes" id="UP000468766">
    <property type="component" value="Unassembled WGS sequence"/>
</dbReference>
<sequence length="176" mass="19387">MKKAYRYLLPFLLLALALFLGGCGADEERGTTTTSFGLRGQVAPDFTLKSLDGETLSLADVKGKPIVLNFWATTCPYCLTEKPHMNQFYAENKDDVVIIGVNLTFQDDLRDVNKFLELAKITFPIVLDESGDVTLAYHVGGLPTTYFIDKNGVIQNVKMGAISSKSELEAFVAPLR</sequence>
<feature type="chain" id="PRO_5038356051" evidence="1">
    <location>
        <begin position="26"/>
        <end position="176"/>
    </location>
</feature>
<dbReference type="SUPFAM" id="SSF52833">
    <property type="entry name" value="Thioredoxin-like"/>
    <property type="match status" value="1"/>
</dbReference>
<feature type="signal peptide" evidence="1">
    <location>
        <begin position="1"/>
        <end position="25"/>
    </location>
</feature>
<dbReference type="PANTHER" id="PTHR42852">
    <property type="entry name" value="THIOL:DISULFIDE INTERCHANGE PROTEIN DSBE"/>
    <property type="match status" value="1"/>
</dbReference>
<protein>
    <submittedName>
        <fullName evidence="3">TlpA family protein disulfide reductase</fullName>
    </submittedName>
</protein>
<dbReference type="InterPro" id="IPR050553">
    <property type="entry name" value="Thioredoxin_ResA/DsbE_sf"/>
</dbReference>
<dbReference type="InterPro" id="IPR000866">
    <property type="entry name" value="AhpC/TSA"/>
</dbReference>
<dbReference type="PROSITE" id="PS51352">
    <property type="entry name" value="THIOREDOXIN_2"/>
    <property type="match status" value="1"/>
</dbReference>
<proteinExistence type="predicted"/>
<comment type="caution">
    <text evidence="3">The sequence shown here is derived from an EMBL/GenBank/DDBJ whole genome shotgun (WGS) entry which is preliminary data.</text>
</comment>
<evidence type="ECO:0000313" key="3">
    <source>
        <dbReference type="EMBL" id="KAB2952524.1"/>
    </source>
</evidence>
<keyword evidence="4" id="KW-1185">Reference proteome</keyword>
<organism evidence="3 4">
    <name type="scientific">Heliorestis acidaminivorans</name>
    <dbReference type="NCBI Taxonomy" id="553427"/>
    <lineage>
        <taxon>Bacteria</taxon>
        <taxon>Bacillati</taxon>
        <taxon>Bacillota</taxon>
        <taxon>Clostridia</taxon>
        <taxon>Eubacteriales</taxon>
        <taxon>Heliobacteriaceae</taxon>
        <taxon>Heliorestis</taxon>
    </lineage>
</organism>
<dbReference type="GO" id="GO:0016491">
    <property type="term" value="F:oxidoreductase activity"/>
    <property type="evidence" value="ECO:0007669"/>
    <property type="project" value="InterPro"/>
</dbReference>
<dbReference type="PROSITE" id="PS00194">
    <property type="entry name" value="THIOREDOXIN_1"/>
    <property type="match status" value="1"/>
</dbReference>